<feature type="transmembrane region" description="Helical" evidence="1">
    <location>
        <begin position="87"/>
        <end position="106"/>
    </location>
</feature>
<feature type="chain" id="PRO_5014669757" description="Disulfide bond formation protein B" evidence="2">
    <location>
        <begin position="26"/>
        <end position="134"/>
    </location>
</feature>
<protein>
    <recommendedName>
        <fullName evidence="5">Disulfide bond formation protein B</fullName>
    </recommendedName>
</protein>
<accession>A0A2M7D6U6</accession>
<feature type="transmembrane region" description="Helical" evidence="1">
    <location>
        <begin position="49"/>
        <end position="75"/>
    </location>
</feature>
<keyword evidence="1" id="KW-0472">Membrane</keyword>
<keyword evidence="1" id="KW-1133">Transmembrane helix</keyword>
<comment type="caution">
    <text evidence="3">The sequence shown here is derived from an EMBL/GenBank/DDBJ whole genome shotgun (WGS) entry which is preliminary data.</text>
</comment>
<reference evidence="4" key="1">
    <citation type="submission" date="2017-09" db="EMBL/GenBank/DDBJ databases">
        <title>Depth-based differentiation of microbial function through sediment-hosted aquifers and enrichment of novel symbionts in the deep terrestrial subsurface.</title>
        <authorList>
            <person name="Probst A.J."/>
            <person name="Ladd B."/>
            <person name="Jarett J.K."/>
            <person name="Geller-Mcgrath D.E."/>
            <person name="Sieber C.M.K."/>
            <person name="Emerson J.B."/>
            <person name="Anantharaman K."/>
            <person name="Thomas B.C."/>
            <person name="Malmstrom R."/>
            <person name="Stieglmeier M."/>
            <person name="Klingl A."/>
            <person name="Woyke T."/>
            <person name="Ryan C.M."/>
            <person name="Banfield J.F."/>
        </authorList>
    </citation>
    <scope>NUCLEOTIDE SEQUENCE [LARGE SCALE GENOMIC DNA]</scope>
</reference>
<evidence type="ECO:0000313" key="3">
    <source>
        <dbReference type="EMBL" id="PIV38732.1"/>
    </source>
</evidence>
<sequence>MKLYLKTKVWPIIFLALGWAATASAAGLVPCRGSGCTPCYLMKMVSDIINFMTLDVAFPLAGLLFLIGGIMMVMSSASENNYKKGKTIIVNTLIGVVIVVAAWAIINTLIVTIGSNIGGVQVEKWWNIIDCVLN</sequence>
<evidence type="ECO:0008006" key="5">
    <source>
        <dbReference type="Google" id="ProtNLM"/>
    </source>
</evidence>
<evidence type="ECO:0000256" key="1">
    <source>
        <dbReference type="SAM" id="Phobius"/>
    </source>
</evidence>
<dbReference type="Pfam" id="PF18895">
    <property type="entry name" value="T4SS_pilin"/>
    <property type="match status" value="1"/>
</dbReference>
<evidence type="ECO:0000256" key="2">
    <source>
        <dbReference type="SAM" id="SignalP"/>
    </source>
</evidence>
<keyword evidence="1" id="KW-0812">Transmembrane</keyword>
<feature type="signal peptide" evidence="2">
    <location>
        <begin position="1"/>
        <end position="25"/>
    </location>
</feature>
<gene>
    <name evidence="3" type="ORF">COS30_00505</name>
</gene>
<proteinExistence type="predicted"/>
<organism evidence="3 4">
    <name type="scientific">Candidatus Portnoybacteria bacterium CG02_land_8_20_14_3_00_45_8</name>
    <dbReference type="NCBI Taxonomy" id="1974807"/>
    <lineage>
        <taxon>Bacteria</taxon>
        <taxon>Candidatus Portnoyibacteriota</taxon>
    </lineage>
</organism>
<dbReference type="AlphaFoldDB" id="A0A2M7D6U6"/>
<dbReference type="EMBL" id="PEUE01000012">
    <property type="protein sequence ID" value="PIV38732.1"/>
    <property type="molecule type" value="Genomic_DNA"/>
</dbReference>
<dbReference type="InterPro" id="IPR043993">
    <property type="entry name" value="T4SS_pilin"/>
</dbReference>
<keyword evidence="2" id="KW-0732">Signal</keyword>
<evidence type="ECO:0000313" key="4">
    <source>
        <dbReference type="Proteomes" id="UP000229247"/>
    </source>
</evidence>
<dbReference type="Proteomes" id="UP000229247">
    <property type="component" value="Unassembled WGS sequence"/>
</dbReference>
<name>A0A2M7D6U6_9BACT</name>